<dbReference type="SMART" id="SM01163">
    <property type="entry name" value="DUF1785"/>
    <property type="match status" value="1"/>
</dbReference>
<organism evidence="3 4">
    <name type="scientific">Rhizopogon vesiculosus</name>
    <dbReference type="NCBI Taxonomy" id="180088"/>
    <lineage>
        <taxon>Eukaryota</taxon>
        <taxon>Fungi</taxon>
        <taxon>Dikarya</taxon>
        <taxon>Basidiomycota</taxon>
        <taxon>Agaricomycotina</taxon>
        <taxon>Agaricomycetes</taxon>
        <taxon>Agaricomycetidae</taxon>
        <taxon>Boletales</taxon>
        <taxon>Suillineae</taxon>
        <taxon>Rhizopogonaceae</taxon>
        <taxon>Rhizopogon</taxon>
    </lineage>
</organism>
<dbReference type="SUPFAM" id="SSF101690">
    <property type="entry name" value="PAZ domain"/>
    <property type="match status" value="1"/>
</dbReference>
<dbReference type="Pfam" id="PF08699">
    <property type="entry name" value="ArgoL1"/>
    <property type="match status" value="1"/>
</dbReference>
<dbReference type="OrthoDB" id="10252740at2759"/>
<sequence length="1097" mass="121492">MSWVSGTQADIQALLNVTADSLAEYCGLTGDQQENPLSLERQLALLQRNPSHIVINSEFAAKYLPTLVDAYNAQDAAFSVPMRMLNTIGYLFLSTSAGSSMCATQAHRMATTSSNSVDPTCIVEECQFLSTLLALQGTHAVSDEDRQALLPKLRQWNRSYQKQQITRCLRQLEGDSETTAIARGLKKHVERSLNECGFEDCANTGTSKLLQCARIFLENQAVNINARLSDDSALITRLGSSQPGGDPDSVPLRPDFGTVGEHIELRTNFFHVRIPKGPLNEYVISITPVVSVRRIEHRIFQLAEQTTAWNLAGMSGHVAHDSRTRLISARVLAQPLAIRVPYYDDGQTGPPAQGGKEYTLTITFVKKINTQDITMYLNEDAQYRSYNILPIISALNLILAAHSLWSGIKIRQARYFRSAATPSNLGGGLEAWKGFSTSVRPAHGQLMVNVNVCTTAFYTPGNLAVQMKTFYYSSFGARMEFFCRGLRVTALGARKIVKYLARQNAREYSFQCDEFGGRISVERYFFLKYHLRLKYPDLPLVDVGGRNNAYFPAEICEILPNQPFRRKLTDEQAAAMITVACQSPNVNRNTIMDNGLRGLGFLNQGPVLTSFGVSIGANMRVVPGRILPKPRLKYANNVSPGVDDYASWNLRGVRFAAGARLENWAILLIGDRNRDEFSGPQDPALKNVIDGFMTMCRTSGMHVGGEQPPVVSANLPPKDTADPLRSEAIVTIREALMGLGSRPSLVLVMLSNNDKNIYEGLKYLCDVCLGIATVCVRVAKIRKEKGQLHYFANVALKVNMKMGGVNHKLDEDTGRWLSSVPTMVVGTDVIHPDPGSAMGTPSIAAVVASVDNQFAQYPVSLEIQPSRMEMIVNLKDMMVARLRLFHQHGKTLLQRVLLYRNSLPEGRTHIIRNGEIPEILKAFRTFDQPNKPYRPKLTIVICNKGRRTRFYPTQMNHATNGGNPKPGTVVDRSVTAVYDFDFFLQAHGALQGTAKPTRYYVVHDEIGFRADELQGLTNSLSYMFAPATKAVSLVAPACYADMACRRGRCYLRKLFQGVGGTTTSGSDSTDEFDVAQEARALFRDGVSNQLGDTMFYL</sequence>
<dbReference type="Gene3D" id="3.40.50.2300">
    <property type="match status" value="1"/>
</dbReference>
<dbReference type="Gene3D" id="2.170.260.10">
    <property type="entry name" value="paz domain"/>
    <property type="match status" value="1"/>
</dbReference>
<dbReference type="InterPro" id="IPR014811">
    <property type="entry name" value="ArgoL1"/>
</dbReference>
<dbReference type="InterPro" id="IPR003100">
    <property type="entry name" value="PAZ_dom"/>
</dbReference>
<dbReference type="SMART" id="SM00950">
    <property type="entry name" value="Piwi"/>
    <property type="match status" value="1"/>
</dbReference>
<dbReference type="InterPro" id="IPR003165">
    <property type="entry name" value="Piwi"/>
</dbReference>
<dbReference type="InterPro" id="IPR036085">
    <property type="entry name" value="PAZ_dom_sf"/>
</dbReference>
<dbReference type="Proteomes" id="UP000183567">
    <property type="component" value="Unassembled WGS sequence"/>
</dbReference>
<dbReference type="CDD" id="cd02846">
    <property type="entry name" value="PAZ_argonaute_like"/>
    <property type="match status" value="1"/>
</dbReference>
<dbReference type="Gene3D" id="3.30.420.10">
    <property type="entry name" value="Ribonuclease H-like superfamily/Ribonuclease H"/>
    <property type="match status" value="1"/>
</dbReference>
<evidence type="ECO:0000313" key="4">
    <source>
        <dbReference type="Proteomes" id="UP000183567"/>
    </source>
</evidence>
<comment type="caution">
    <text evidence="3">The sequence shown here is derived from an EMBL/GenBank/DDBJ whole genome shotgun (WGS) entry which is preliminary data.</text>
</comment>
<feature type="domain" description="Piwi" evidence="2">
    <location>
        <begin position="745"/>
        <end position="1052"/>
    </location>
</feature>
<dbReference type="InterPro" id="IPR012337">
    <property type="entry name" value="RNaseH-like_sf"/>
</dbReference>
<dbReference type="GO" id="GO:0003723">
    <property type="term" value="F:RNA binding"/>
    <property type="evidence" value="ECO:0007669"/>
    <property type="project" value="InterPro"/>
</dbReference>
<evidence type="ECO:0008006" key="5">
    <source>
        <dbReference type="Google" id="ProtNLM"/>
    </source>
</evidence>
<evidence type="ECO:0000259" key="2">
    <source>
        <dbReference type="PROSITE" id="PS50822"/>
    </source>
</evidence>
<dbReference type="Pfam" id="PF16488">
    <property type="entry name" value="ArgoL2"/>
    <property type="match status" value="1"/>
</dbReference>
<feature type="domain" description="PAZ" evidence="1">
    <location>
        <begin position="466"/>
        <end position="560"/>
    </location>
</feature>
<dbReference type="InterPro" id="IPR036397">
    <property type="entry name" value="RNaseH_sf"/>
</dbReference>
<dbReference type="PANTHER" id="PTHR22891">
    <property type="entry name" value="EUKARYOTIC TRANSLATION INITIATION FACTOR 2C"/>
    <property type="match status" value="1"/>
</dbReference>
<evidence type="ECO:0000313" key="3">
    <source>
        <dbReference type="EMBL" id="OJA18329.1"/>
    </source>
</evidence>
<reference evidence="3 4" key="1">
    <citation type="submission" date="2016-03" db="EMBL/GenBank/DDBJ databases">
        <title>Comparative genomics of the ectomycorrhizal sister species Rhizopogon vinicolor and Rhizopogon vesiculosus (Basidiomycota: Boletales) reveals a divergence of the mating type B locus.</title>
        <authorList>
            <person name="Mujic A.B."/>
            <person name="Kuo A."/>
            <person name="Tritt A."/>
            <person name="Lipzen A."/>
            <person name="Chen C."/>
            <person name="Johnson J."/>
            <person name="Sharma A."/>
            <person name="Barry K."/>
            <person name="Grigoriev I.V."/>
            <person name="Spatafora J.W."/>
        </authorList>
    </citation>
    <scope>NUCLEOTIDE SEQUENCE [LARGE SCALE GENOMIC DNA]</scope>
    <source>
        <strain evidence="3 4">AM-OR11-056</strain>
    </source>
</reference>
<protein>
    <recommendedName>
        <fullName evidence="5">Piwi domain-containing protein</fullName>
    </recommendedName>
</protein>
<dbReference type="PROSITE" id="PS50822">
    <property type="entry name" value="PIWI"/>
    <property type="match status" value="1"/>
</dbReference>
<dbReference type="PROSITE" id="PS50821">
    <property type="entry name" value="PAZ"/>
    <property type="match status" value="1"/>
</dbReference>
<dbReference type="InterPro" id="IPR032472">
    <property type="entry name" value="ArgoL2"/>
</dbReference>
<dbReference type="SUPFAM" id="SSF53098">
    <property type="entry name" value="Ribonuclease H-like"/>
    <property type="match status" value="1"/>
</dbReference>
<dbReference type="InterPro" id="IPR032474">
    <property type="entry name" value="Argonaute_N"/>
</dbReference>
<evidence type="ECO:0000259" key="1">
    <source>
        <dbReference type="PROSITE" id="PS50821"/>
    </source>
</evidence>
<dbReference type="Pfam" id="PF16486">
    <property type="entry name" value="ArgoN"/>
    <property type="match status" value="1"/>
</dbReference>
<dbReference type="Pfam" id="PF02171">
    <property type="entry name" value="Piwi"/>
    <property type="match status" value="1"/>
</dbReference>
<dbReference type="EMBL" id="LVVM01001546">
    <property type="protein sequence ID" value="OJA18329.1"/>
    <property type="molecule type" value="Genomic_DNA"/>
</dbReference>
<proteinExistence type="predicted"/>
<dbReference type="AlphaFoldDB" id="A0A1J8QY54"/>
<keyword evidence="4" id="KW-1185">Reference proteome</keyword>
<name>A0A1J8QY54_9AGAM</name>
<dbReference type="CDD" id="cd04657">
    <property type="entry name" value="Piwi_ago-like"/>
    <property type="match status" value="1"/>
</dbReference>
<dbReference type="InterPro" id="IPR045246">
    <property type="entry name" value="Piwi_ago-like"/>
</dbReference>
<accession>A0A1J8QY54</accession>
<dbReference type="STRING" id="180088.A0A1J8QY54"/>
<dbReference type="Pfam" id="PF02170">
    <property type="entry name" value="PAZ"/>
    <property type="match status" value="1"/>
</dbReference>
<gene>
    <name evidence="3" type="ORF">AZE42_02798</name>
</gene>